<dbReference type="InterPro" id="IPR032810">
    <property type="entry name" value="CCA-adding_enz_C"/>
</dbReference>
<keyword evidence="2 9" id="KW-0808">Transferase</keyword>
<accession>A0A9D1CYS1</accession>
<dbReference type="InterPro" id="IPR043519">
    <property type="entry name" value="NT_sf"/>
</dbReference>
<dbReference type="Pfam" id="PF12627">
    <property type="entry name" value="PolyA_pol_RNAbd"/>
    <property type="match status" value="1"/>
</dbReference>
<reference evidence="13" key="2">
    <citation type="journal article" date="2021" name="PeerJ">
        <title>Extensive microbial diversity within the chicken gut microbiome revealed by metagenomics and culture.</title>
        <authorList>
            <person name="Gilroy R."/>
            <person name="Ravi A."/>
            <person name="Getino M."/>
            <person name="Pursley I."/>
            <person name="Horton D.L."/>
            <person name="Alikhan N.F."/>
            <person name="Baker D."/>
            <person name="Gharbi K."/>
            <person name="Hall N."/>
            <person name="Watson M."/>
            <person name="Adriaenssens E.M."/>
            <person name="Foster-Nyarko E."/>
            <person name="Jarju S."/>
            <person name="Secka A."/>
            <person name="Antonio M."/>
            <person name="Oren A."/>
            <person name="Chaudhuri R.R."/>
            <person name="La Ragione R."/>
            <person name="Hildebrand F."/>
            <person name="Pallen M.J."/>
        </authorList>
    </citation>
    <scope>NUCLEOTIDE SEQUENCE</scope>
    <source>
        <strain evidence="13">CHK147-3167</strain>
    </source>
</reference>
<evidence type="ECO:0000256" key="9">
    <source>
        <dbReference type="RuleBase" id="RU003953"/>
    </source>
</evidence>
<evidence type="ECO:0000256" key="2">
    <source>
        <dbReference type="ARBA" id="ARBA00022679"/>
    </source>
</evidence>
<reference evidence="13" key="1">
    <citation type="submission" date="2020-10" db="EMBL/GenBank/DDBJ databases">
        <authorList>
            <person name="Gilroy R."/>
        </authorList>
    </citation>
    <scope>NUCLEOTIDE SEQUENCE</scope>
    <source>
        <strain evidence="13">CHK147-3167</strain>
    </source>
</reference>
<dbReference type="InterPro" id="IPR032828">
    <property type="entry name" value="PolyA_RNA-bd"/>
</dbReference>
<keyword evidence="4" id="KW-0548">Nucleotidyltransferase</keyword>
<dbReference type="PANTHER" id="PTHR46173:SF1">
    <property type="entry name" value="CCA TRNA NUCLEOTIDYLTRANSFERASE 1, MITOCHONDRIAL"/>
    <property type="match status" value="1"/>
</dbReference>
<evidence type="ECO:0000259" key="11">
    <source>
        <dbReference type="Pfam" id="PF12627"/>
    </source>
</evidence>
<evidence type="ECO:0000256" key="5">
    <source>
        <dbReference type="ARBA" id="ARBA00022723"/>
    </source>
</evidence>
<evidence type="ECO:0000313" key="13">
    <source>
        <dbReference type="EMBL" id="HIQ90904.1"/>
    </source>
</evidence>
<feature type="domain" description="tRNA nucleotidyltransferase/poly(A) polymerase RNA and SrmB- binding" evidence="11">
    <location>
        <begin position="166"/>
        <end position="221"/>
    </location>
</feature>
<organism evidence="13 14">
    <name type="scientific">Candidatus Coprosoma intestinipullorum</name>
    <dbReference type="NCBI Taxonomy" id="2840752"/>
    <lineage>
        <taxon>Bacteria</taxon>
        <taxon>Bacillati</taxon>
        <taxon>Bacillota</taxon>
        <taxon>Bacillota incertae sedis</taxon>
        <taxon>Candidatus Coprosoma</taxon>
    </lineage>
</organism>
<dbReference type="SUPFAM" id="SSF81301">
    <property type="entry name" value="Nucleotidyltransferase"/>
    <property type="match status" value="1"/>
</dbReference>
<feature type="domain" description="CCA-adding enzyme C-terminal" evidence="12">
    <location>
        <begin position="274"/>
        <end position="357"/>
    </location>
</feature>
<dbReference type="Gene3D" id="1.10.246.80">
    <property type="match status" value="1"/>
</dbReference>
<comment type="cofactor">
    <cofactor evidence="1">
        <name>Mg(2+)</name>
        <dbReference type="ChEBI" id="CHEBI:18420"/>
    </cofactor>
</comment>
<comment type="similarity">
    <text evidence="9">Belongs to the tRNA nucleotidyltransferase/poly(A) polymerase family.</text>
</comment>
<sequence length="362" mass="42214">MYDTALRLLNKINEYGYVAYMVGGYPRDLYLKRSFTDIDICTDATPMELMKIFPEVITSNSEYGSVTIIFEQIKFEITTFRKEFGYKNNRHPLKVEYVDTLEEDLQRRDFTINTLCIDKDGNQIDLLNAKEDLDNKIIKCVGNPKIRLKEDALRILRAIRFATTLNFKIDKTLKYYIKRYGHLLKKLSKDRCKDELDIIFSSPNKEYGINLLIELKLAENLGLNNLKNIKITPSMIVTWAQLDVLDKYNFNSIEKETIQKINKVKDLNIYDKHVLYDYGLYICSMVCELKGEDKKKLNEIYISIPIKSKLDIALKPMEICEILNKKAGNFLKDLIKDLENQIIDGKLENTKEAITEYLKSVS</sequence>
<dbReference type="InterPro" id="IPR050264">
    <property type="entry name" value="Bact_CCA-adding_enz_type3_sf"/>
</dbReference>
<dbReference type="InterPro" id="IPR002646">
    <property type="entry name" value="PolA_pol_head_dom"/>
</dbReference>
<dbReference type="Pfam" id="PF13735">
    <property type="entry name" value="tRNA_NucTran2_2"/>
    <property type="match status" value="1"/>
</dbReference>
<keyword evidence="5" id="KW-0479">Metal-binding</keyword>
<dbReference type="PANTHER" id="PTHR46173">
    <property type="entry name" value="CCA TRNA NUCLEOTIDYLTRANSFERASE 1, MITOCHONDRIAL"/>
    <property type="match status" value="1"/>
</dbReference>
<evidence type="ECO:0000256" key="8">
    <source>
        <dbReference type="ARBA" id="ARBA00022884"/>
    </source>
</evidence>
<evidence type="ECO:0008006" key="15">
    <source>
        <dbReference type="Google" id="ProtNLM"/>
    </source>
</evidence>
<evidence type="ECO:0000256" key="1">
    <source>
        <dbReference type="ARBA" id="ARBA00001946"/>
    </source>
</evidence>
<keyword evidence="3" id="KW-0819">tRNA processing</keyword>
<evidence type="ECO:0000259" key="12">
    <source>
        <dbReference type="Pfam" id="PF13735"/>
    </source>
</evidence>
<evidence type="ECO:0000256" key="7">
    <source>
        <dbReference type="ARBA" id="ARBA00022842"/>
    </source>
</evidence>
<feature type="domain" description="Poly A polymerase head" evidence="10">
    <location>
        <begin position="19"/>
        <end position="138"/>
    </location>
</feature>
<dbReference type="GO" id="GO:0016779">
    <property type="term" value="F:nucleotidyltransferase activity"/>
    <property type="evidence" value="ECO:0007669"/>
    <property type="project" value="UniProtKB-KW"/>
</dbReference>
<comment type="caution">
    <text evidence="13">The sequence shown here is derived from an EMBL/GenBank/DDBJ whole genome shotgun (WGS) entry which is preliminary data.</text>
</comment>
<evidence type="ECO:0000256" key="4">
    <source>
        <dbReference type="ARBA" id="ARBA00022695"/>
    </source>
</evidence>
<keyword evidence="8 9" id="KW-0694">RNA-binding</keyword>
<dbReference type="AlphaFoldDB" id="A0A9D1CYS1"/>
<dbReference type="Pfam" id="PF01743">
    <property type="entry name" value="PolyA_pol"/>
    <property type="match status" value="1"/>
</dbReference>
<dbReference type="Gene3D" id="1.10.3090.10">
    <property type="entry name" value="cca-adding enzyme, domain 2"/>
    <property type="match status" value="1"/>
</dbReference>
<keyword evidence="7" id="KW-0460">Magnesium</keyword>
<evidence type="ECO:0000259" key="10">
    <source>
        <dbReference type="Pfam" id="PF01743"/>
    </source>
</evidence>
<gene>
    <name evidence="13" type="ORF">IAB27_04700</name>
</gene>
<dbReference type="GO" id="GO:0008033">
    <property type="term" value="P:tRNA processing"/>
    <property type="evidence" value="ECO:0007669"/>
    <property type="project" value="UniProtKB-KW"/>
</dbReference>
<evidence type="ECO:0000313" key="14">
    <source>
        <dbReference type="Proteomes" id="UP000886786"/>
    </source>
</evidence>
<protein>
    <recommendedName>
        <fullName evidence="15">CCA tRNA nucleotidyltransferase</fullName>
    </recommendedName>
</protein>
<dbReference type="GO" id="GO:0046872">
    <property type="term" value="F:metal ion binding"/>
    <property type="evidence" value="ECO:0007669"/>
    <property type="project" value="UniProtKB-KW"/>
</dbReference>
<name>A0A9D1CYS1_9FIRM</name>
<dbReference type="EMBL" id="DVFV01000087">
    <property type="protein sequence ID" value="HIQ90904.1"/>
    <property type="molecule type" value="Genomic_DNA"/>
</dbReference>
<dbReference type="GO" id="GO:0000166">
    <property type="term" value="F:nucleotide binding"/>
    <property type="evidence" value="ECO:0007669"/>
    <property type="project" value="UniProtKB-KW"/>
</dbReference>
<dbReference type="Proteomes" id="UP000886786">
    <property type="component" value="Unassembled WGS sequence"/>
</dbReference>
<dbReference type="CDD" id="cd05398">
    <property type="entry name" value="NT_ClassII-CCAase"/>
    <property type="match status" value="1"/>
</dbReference>
<dbReference type="SUPFAM" id="SSF81891">
    <property type="entry name" value="Poly A polymerase C-terminal region-like"/>
    <property type="match status" value="1"/>
</dbReference>
<dbReference type="Gene3D" id="3.30.460.10">
    <property type="entry name" value="Beta Polymerase, domain 2"/>
    <property type="match status" value="1"/>
</dbReference>
<evidence type="ECO:0000256" key="3">
    <source>
        <dbReference type="ARBA" id="ARBA00022694"/>
    </source>
</evidence>
<proteinExistence type="inferred from homology"/>
<dbReference type="GO" id="GO:0000049">
    <property type="term" value="F:tRNA binding"/>
    <property type="evidence" value="ECO:0007669"/>
    <property type="project" value="TreeGrafter"/>
</dbReference>
<evidence type="ECO:0000256" key="6">
    <source>
        <dbReference type="ARBA" id="ARBA00022741"/>
    </source>
</evidence>
<keyword evidence="6" id="KW-0547">Nucleotide-binding</keyword>